<feature type="signal peptide" evidence="1">
    <location>
        <begin position="1"/>
        <end position="23"/>
    </location>
</feature>
<comment type="caution">
    <text evidence="2">The sequence shown here is derived from an EMBL/GenBank/DDBJ whole genome shotgun (WGS) entry which is preliminary data.</text>
</comment>
<dbReference type="PATRIC" id="fig|1938.3.peg.4651"/>
<organism evidence="2 3">
    <name type="scientific">Streptomyces viridochromogenes</name>
    <dbReference type="NCBI Taxonomy" id="1938"/>
    <lineage>
        <taxon>Bacteria</taxon>
        <taxon>Bacillati</taxon>
        <taxon>Actinomycetota</taxon>
        <taxon>Actinomycetes</taxon>
        <taxon>Kitasatosporales</taxon>
        <taxon>Streptomycetaceae</taxon>
        <taxon>Streptomyces</taxon>
    </lineage>
</organism>
<keyword evidence="1" id="KW-0732">Signal</keyword>
<dbReference type="Proteomes" id="UP000037432">
    <property type="component" value="Unassembled WGS sequence"/>
</dbReference>
<evidence type="ECO:0000313" key="3">
    <source>
        <dbReference type="Proteomes" id="UP000037432"/>
    </source>
</evidence>
<dbReference type="EMBL" id="LFNT01000036">
    <property type="protein sequence ID" value="KMS71435.1"/>
    <property type="molecule type" value="Genomic_DNA"/>
</dbReference>
<name>A0A0J8C135_STRVR</name>
<dbReference type="OrthoDB" id="4265091at2"/>
<dbReference type="AlphaFoldDB" id="A0A0J8C135"/>
<dbReference type="RefSeq" id="WP_048584003.1">
    <property type="nucleotide sequence ID" value="NZ_LFNT01000036.1"/>
</dbReference>
<gene>
    <name evidence="2" type="ORF">ACM01_27150</name>
</gene>
<accession>A0A0J8C135</accession>
<feature type="chain" id="PRO_5009778709" description="Secreted protein" evidence="1">
    <location>
        <begin position="24"/>
        <end position="75"/>
    </location>
</feature>
<protein>
    <recommendedName>
        <fullName evidence="4">Secreted protein</fullName>
    </recommendedName>
</protein>
<evidence type="ECO:0000313" key="2">
    <source>
        <dbReference type="EMBL" id="KMS71435.1"/>
    </source>
</evidence>
<sequence>MKKISALAAFTMAALVLAAPAQADDGDRGRINIAGYTSAGLCRQALAVVPWAVPWTGPAVDDACYNRDHVDYTRD</sequence>
<evidence type="ECO:0008006" key="4">
    <source>
        <dbReference type="Google" id="ProtNLM"/>
    </source>
</evidence>
<evidence type="ECO:0000256" key="1">
    <source>
        <dbReference type="SAM" id="SignalP"/>
    </source>
</evidence>
<reference evidence="2 3" key="1">
    <citation type="submission" date="2015-06" db="EMBL/GenBank/DDBJ databases">
        <authorList>
            <person name="Ju K.-S."/>
            <person name="Doroghazi J.R."/>
            <person name="Metcalf W.W."/>
        </authorList>
    </citation>
    <scope>NUCLEOTIDE SEQUENCE [LARGE SCALE GENOMIC DNA]</scope>
    <source>
        <strain evidence="2 3">NRRL 3414</strain>
    </source>
</reference>
<proteinExistence type="predicted"/>